<evidence type="ECO:0000313" key="2">
    <source>
        <dbReference type="EMBL" id="AAS62497.1"/>
    </source>
</evidence>
<dbReference type="EnsemblBacteria" id="AAS62497">
    <property type="protein sequence ID" value="AAS62497"/>
    <property type="gene ID" value="YP_2291"/>
</dbReference>
<proteinExistence type="predicted"/>
<accession>A0A0H2W6Q4</accession>
<protein>
    <submittedName>
        <fullName evidence="2">Exported protein</fullName>
    </submittedName>
</protein>
<dbReference type="KEGG" id="ypm:YP_2291"/>
<keyword evidence="1" id="KW-0732">Signal</keyword>
<name>A0A0H2W6Q4_YERPE</name>
<feature type="chain" id="PRO_5002599998" evidence="1">
    <location>
        <begin position="24"/>
        <end position="373"/>
    </location>
</feature>
<dbReference type="SUPFAM" id="SSF56925">
    <property type="entry name" value="OMPA-like"/>
    <property type="match status" value="1"/>
</dbReference>
<dbReference type="Proteomes" id="UP000001019">
    <property type="component" value="Chromosome"/>
</dbReference>
<evidence type="ECO:0000256" key="1">
    <source>
        <dbReference type="SAM" id="SignalP"/>
    </source>
</evidence>
<evidence type="ECO:0000313" key="3">
    <source>
        <dbReference type="Proteomes" id="UP000001019"/>
    </source>
</evidence>
<dbReference type="HOGENOM" id="CLU_745872_0_0_6"/>
<dbReference type="InterPro" id="IPR011250">
    <property type="entry name" value="OMP/PagP_B-barrel"/>
</dbReference>
<feature type="signal peptide" evidence="1">
    <location>
        <begin position="1"/>
        <end position="23"/>
    </location>
</feature>
<dbReference type="AlphaFoldDB" id="A0A0H2W6Q4"/>
<organism evidence="2 3">
    <name type="scientific">Yersinia pestis</name>
    <dbReference type="NCBI Taxonomy" id="632"/>
    <lineage>
        <taxon>Bacteria</taxon>
        <taxon>Pseudomonadati</taxon>
        <taxon>Pseudomonadota</taxon>
        <taxon>Gammaproteobacteria</taxon>
        <taxon>Enterobacterales</taxon>
        <taxon>Yersiniaceae</taxon>
        <taxon>Yersinia</taxon>
    </lineage>
</organism>
<gene>
    <name evidence="2" type="ordered locus">YP_2291</name>
</gene>
<sequence length="373" mass="43314">MHMKHKKYLPLFLMAGICSVAQADNSPDVVSANNMDNRTFFAGDKIRIVKDGGETIEAVVELSDDNIGIVRIPKDEKAYFHGNWLAEYKIEHFRNEGRSTNSRPVHEIVFADGRVNFGDTGWNTGFLLKQVRFTSDSRNESNHKVDFRMVEMEIRPAWSKSIDKHWFMFEGIYLGKTGYEKNRTTGGDNNIGGDGYGFRPYYRYQVSDRLSVNTDVKMLVEDKDARGADNGRFQFYEALVNVNYRVADNVHAGIEVFRKEGQDFNHNGTKTANVLEQELRPWVAWNMGKNNFLFKMEPQLRRIGGQDGYRETSKAQKYIFNYSYPIADRVYLVAEYFYRVEHDKKFWDRGVRDNKSYSDTTTHFGKLGINYIF</sequence>
<reference evidence="3" key="1">
    <citation type="journal article" date="2004" name="DNA Res.">
        <title>Complete genome sequence of Yersinia pestis strain 91001, an isolate avirulent to humans.</title>
        <authorList>
            <person name="Song Y."/>
            <person name="Tong Z."/>
            <person name="Wang J."/>
            <person name="Wang L."/>
            <person name="Guo Z."/>
            <person name="Han Y."/>
            <person name="Zhang J."/>
            <person name="Pei D."/>
            <person name="Zhou D."/>
            <person name="Qin H."/>
            <person name="Pang X."/>
            <person name="Han Y."/>
            <person name="Zhai J."/>
            <person name="Li M."/>
            <person name="Cui B."/>
            <person name="Qi Z."/>
            <person name="Jin L."/>
            <person name="Dai R."/>
            <person name="Chen F."/>
            <person name="Li S."/>
            <person name="Ye C."/>
            <person name="Du Z."/>
            <person name="Lin W."/>
            <person name="Wang J."/>
            <person name="Yu J."/>
            <person name="Yang H."/>
            <person name="Wang J."/>
            <person name="Huang P."/>
            <person name="Yang R."/>
        </authorList>
    </citation>
    <scope>NUCLEOTIDE SEQUENCE [LARGE SCALE GENOMIC DNA]</scope>
    <source>
        <strain evidence="3">91001 / Biovar Mediaevalis</strain>
    </source>
</reference>
<dbReference type="EMBL" id="AE017042">
    <property type="protein sequence ID" value="AAS62497.1"/>
    <property type="molecule type" value="Genomic_DNA"/>
</dbReference>